<dbReference type="SUPFAM" id="SSF56601">
    <property type="entry name" value="beta-lactamase/transpeptidase-like"/>
    <property type="match status" value="1"/>
</dbReference>
<dbReference type="Gene3D" id="3.40.710.10">
    <property type="entry name" value="DD-peptidase/beta-lactamase superfamily"/>
    <property type="match status" value="2"/>
</dbReference>
<keyword evidence="3" id="KW-0645">Protease</keyword>
<comment type="similarity">
    <text evidence="1">Belongs to the peptidase S13 family.</text>
</comment>
<dbReference type="NCBIfam" id="TIGR00666">
    <property type="entry name" value="PBP4"/>
    <property type="match status" value="1"/>
</dbReference>
<dbReference type="GO" id="GO:0004185">
    <property type="term" value="F:serine-type carboxypeptidase activity"/>
    <property type="evidence" value="ECO:0007669"/>
    <property type="project" value="InterPro"/>
</dbReference>
<proteinExistence type="inferred from homology"/>
<keyword evidence="2" id="KW-0378">Hydrolase</keyword>
<dbReference type="PANTHER" id="PTHR30023:SF0">
    <property type="entry name" value="PENICILLIN-SENSITIVE CARBOXYPEPTIDASE A"/>
    <property type="match status" value="1"/>
</dbReference>
<dbReference type="InterPro" id="IPR012338">
    <property type="entry name" value="Beta-lactam/transpept-like"/>
</dbReference>
<reference evidence="3 5" key="2">
    <citation type="journal article" date="2016" name="Genome Announc.">
        <title>Genome Sequence of Nitrosomonas communis Strain Nm2, a Mesophilic Ammonia-Oxidizing Bacterium Isolated from Mediterranean Soil.</title>
        <authorList>
            <person name="Kozlowski J.A."/>
            <person name="Kits K.D."/>
            <person name="Stein L.Y."/>
        </authorList>
    </citation>
    <scope>NUCLEOTIDE SEQUENCE [LARGE SCALE GENOMIC DNA]</scope>
    <source>
        <strain evidence="3 5">Nm2</strain>
    </source>
</reference>
<sequence length="489" mass="53954">MKPSLSLKPKSSVILSFLLAITILCALPAWSADMPQAVRQALKRAGIPEAAVGIYVKEVSSQQPVIAVNSETALNPASVMKLVTTYAGLELLGPAYSWRTEIYALGKVEDGVLRGDLALKGYGDPHLNLENFWLLVRQIRQAGIKEITGDLLLDNSYYNVTMGDPGAFDGDRYKTYNIFPEALLVNYRTSALHLIPQEENNIVRVVADPASELLDLQNNLKLTRGNCGDWSNQLRVEVRERQSGNGRTTVILNGNYAMQCGHNTYYLSLHENQDYIHDLFKKLWRQQGGSFNGVVRNGVVPKGTAPLKVYHSPPLAQIIRGINKFSNNVAARQLYLALGDTTIPPNGHTSVSLAQSDQTIRHWLLTKRLNLPELILENGSGLSRTERISASQMGELLVAAFHSPVMPEFISSLPIAGVDGTMKSRFQGTLVAGRAHMKTGTLNEVATIAGYLLDHKNRRNVIVFFVNHAQAANARSAMDALIRWVYERA</sequence>
<dbReference type="GO" id="GO:0000270">
    <property type="term" value="P:peptidoglycan metabolic process"/>
    <property type="evidence" value="ECO:0007669"/>
    <property type="project" value="TreeGrafter"/>
</dbReference>
<evidence type="ECO:0000256" key="2">
    <source>
        <dbReference type="ARBA" id="ARBA00022801"/>
    </source>
</evidence>
<dbReference type="Proteomes" id="UP000324176">
    <property type="component" value="Unassembled WGS sequence"/>
</dbReference>
<evidence type="ECO:0000313" key="3">
    <source>
        <dbReference type="EMBL" id="AKH37048.1"/>
    </source>
</evidence>
<reference evidence="4 6" key="3">
    <citation type="submission" date="2019-07" db="EMBL/GenBank/DDBJ databases">
        <title>Active sludge and wastewater microbial communities from Klosterneuburg, Austria.</title>
        <authorList>
            <person name="Wagner M."/>
        </authorList>
    </citation>
    <scope>NUCLEOTIDE SEQUENCE [LARGE SCALE GENOMIC DNA]</scope>
    <source>
        <strain evidence="4 6">Nm2</strain>
    </source>
</reference>
<name>A0A0F7KD20_9PROT</name>
<dbReference type="Proteomes" id="UP000034156">
    <property type="component" value="Chromosome"/>
</dbReference>
<protein>
    <submittedName>
        <fullName evidence="3 4">D-alanyl-D-alanine carboxypeptidase</fullName>
    </submittedName>
</protein>
<dbReference type="PANTHER" id="PTHR30023">
    <property type="entry name" value="D-ALANYL-D-ALANINE CARBOXYPEPTIDASE"/>
    <property type="match status" value="1"/>
</dbReference>
<gene>
    <name evidence="3" type="ORF">AAW31_03255</name>
    <name evidence="4" type="ORF">BCL69_100393</name>
</gene>
<evidence type="ECO:0000256" key="1">
    <source>
        <dbReference type="ARBA" id="ARBA00006096"/>
    </source>
</evidence>
<evidence type="ECO:0000313" key="5">
    <source>
        <dbReference type="Proteomes" id="UP000034156"/>
    </source>
</evidence>
<keyword evidence="3" id="KW-0121">Carboxypeptidase</keyword>
<dbReference type="EMBL" id="VNHT01000003">
    <property type="protein sequence ID" value="TYP93283.1"/>
    <property type="molecule type" value="Genomic_DNA"/>
</dbReference>
<keyword evidence="5" id="KW-1185">Reference proteome</keyword>
<accession>A0A0F7KD20</accession>
<dbReference type="EMBL" id="CP011451">
    <property type="protein sequence ID" value="AKH37048.1"/>
    <property type="molecule type" value="Genomic_DNA"/>
</dbReference>
<dbReference type="KEGG" id="nco:AAW31_03255"/>
<evidence type="ECO:0000313" key="6">
    <source>
        <dbReference type="Proteomes" id="UP000324176"/>
    </source>
</evidence>
<reference evidence="5" key="1">
    <citation type="submission" date="2015-05" db="EMBL/GenBank/DDBJ databases">
        <title>Draft genome of Nitrosomonas communis strain Nm2.</title>
        <authorList>
            <person name="Kozlowski J.A."/>
            <person name="Kits K.D."/>
            <person name="Stein L.Y."/>
        </authorList>
    </citation>
    <scope>NUCLEOTIDE SEQUENCE [LARGE SCALE GENOMIC DNA]</scope>
    <source>
        <strain evidence="5">Nm2</strain>
    </source>
</reference>
<dbReference type="Gene3D" id="3.50.80.20">
    <property type="entry name" value="D-Ala-D-Ala carboxypeptidase C, peptidase S13"/>
    <property type="match status" value="1"/>
</dbReference>
<evidence type="ECO:0000313" key="4">
    <source>
        <dbReference type="EMBL" id="TYP93283.1"/>
    </source>
</evidence>
<organism evidence="3 5">
    <name type="scientific">Nitrosomonas communis</name>
    <dbReference type="NCBI Taxonomy" id="44574"/>
    <lineage>
        <taxon>Bacteria</taxon>
        <taxon>Pseudomonadati</taxon>
        <taxon>Pseudomonadota</taxon>
        <taxon>Betaproteobacteria</taxon>
        <taxon>Nitrosomonadales</taxon>
        <taxon>Nitrosomonadaceae</taxon>
        <taxon>Nitrosomonas</taxon>
    </lineage>
</organism>
<dbReference type="InterPro" id="IPR000667">
    <property type="entry name" value="Peptidase_S13"/>
</dbReference>
<dbReference type="Pfam" id="PF02113">
    <property type="entry name" value="Peptidase_S13"/>
    <property type="match status" value="1"/>
</dbReference>
<dbReference type="PRINTS" id="PR00922">
    <property type="entry name" value="DADACBPTASE3"/>
</dbReference>
<dbReference type="GO" id="GO:0006508">
    <property type="term" value="P:proteolysis"/>
    <property type="evidence" value="ECO:0007669"/>
    <property type="project" value="InterPro"/>
</dbReference>
<dbReference type="AlphaFoldDB" id="A0A0F7KD20"/>
<dbReference type="PATRIC" id="fig|44574.3.peg.778"/>